<dbReference type="PROSITE" id="PS50011">
    <property type="entry name" value="PROTEIN_KINASE_DOM"/>
    <property type="match status" value="1"/>
</dbReference>
<dbReference type="InterPro" id="IPR013783">
    <property type="entry name" value="Ig-like_fold"/>
</dbReference>
<dbReference type="Proteomes" id="UP000492821">
    <property type="component" value="Unassembled WGS sequence"/>
</dbReference>
<dbReference type="InterPro" id="IPR001452">
    <property type="entry name" value="SH3_domain"/>
</dbReference>
<dbReference type="GO" id="GO:0005524">
    <property type="term" value="F:ATP binding"/>
    <property type="evidence" value="ECO:0007669"/>
    <property type="project" value="UniProtKB-UniRule"/>
</dbReference>
<dbReference type="InterPro" id="IPR036028">
    <property type="entry name" value="SH3-like_dom_sf"/>
</dbReference>
<dbReference type="Gene3D" id="1.10.510.10">
    <property type="entry name" value="Transferase(Phosphotransferase) domain 1"/>
    <property type="match status" value="1"/>
</dbReference>
<dbReference type="InterPro" id="IPR036179">
    <property type="entry name" value="Ig-like_dom_sf"/>
</dbReference>
<evidence type="ECO:0000256" key="1">
    <source>
        <dbReference type="ARBA" id="ARBA00006692"/>
    </source>
</evidence>
<dbReference type="WBParaSite" id="Pan_g7076.t2">
    <property type="protein sequence ID" value="Pan_g7076.t2"/>
    <property type="gene ID" value="Pan_g7076"/>
</dbReference>
<dbReference type="SUPFAM" id="SSF56112">
    <property type="entry name" value="Protein kinase-like (PK-like)"/>
    <property type="match status" value="1"/>
</dbReference>
<keyword evidence="4" id="KW-0547">Nucleotide-binding</keyword>
<dbReference type="Pfam" id="PF00069">
    <property type="entry name" value="Pkinase"/>
    <property type="match status" value="1"/>
</dbReference>
<evidence type="ECO:0000259" key="7">
    <source>
        <dbReference type="PROSITE" id="PS50853"/>
    </source>
</evidence>
<keyword evidence="2 3" id="KW-0728">SH3 domain</keyword>
<evidence type="ECO:0000313" key="8">
    <source>
        <dbReference type="Proteomes" id="UP000492821"/>
    </source>
</evidence>
<feature type="binding site" evidence="4">
    <location>
        <position position="351"/>
    </location>
    <ligand>
        <name>ATP</name>
        <dbReference type="ChEBI" id="CHEBI:30616"/>
    </ligand>
</feature>
<dbReference type="SUPFAM" id="SSF50044">
    <property type="entry name" value="SH3-domain"/>
    <property type="match status" value="1"/>
</dbReference>
<dbReference type="InterPro" id="IPR000719">
    <property type="entry name" value="Prot_kinase_dom"/>
</dbReference>
<dbReference type="PROSITE" id="PS00107">
    <property type="entry name" value="PROTEIN_KINASE_ATP"/>
    <property type="match status" value="1"/>
</dbReference>
<dbReference type="Pfam" id="PF07653">
    <property type="entry name" value="SH3_2"/>
    <property type="match status" value="1"/>
</dbReference>
<evidence type="ECO:0000259" key="6">
    <source>
        <dbReference type="PROSITE" id="PS50011"/>
    </source>
</evidence>
<evidence type="ECO:0000256" key="3">
    <source>
        <dbReference type="PROSITE-ProRule" id="PRU00192"/>
    </source>
</evidence>
<dbReference type="InterPro" id="IPR003961">
    <property type="entry name" value="FN3_dom"/>
</dbReference>
<dbReference type="SUPFAM" id="SSF49265">
    <property type="entry name" value="Fibronectin type III"/>
    <property type="match status" value="1"/>
</dbReference>
<dbReference type="PROSITE" id="PS50002">
    <property type="entry name" value="SH3"/>
    <property type="match status" value="1"/>
</dbReference>
<evidence type="ECO:0000256" key="4">
    <source>
        <dbReference type="PROSITE-ProRule" id="PRU10141"/>
    </source>
</evidence>
<feature type="domain" description="SH3" evidence="5">
    <location>
        <begin position="1"/>
        <end position="60"/>
    </location>
</feature>
<dbReference type="SUPFAM" id="SSF48726">
    <property type="entry name" value="Immunoglobulin"/>
    <property type="match status" value="1"/>
</dbReference>
<feature type="domain" description="Protein kinase" evidence="6">
    <location>
        <begin position="322"/>
        <end position="584"/>
    </location>
</feature>
<dbReference type="PANTHER" id="PTHR24347">
    <property type="entry name" value="SERINE/THREONINE-PROTEIN KINASE"/>
    <property type="match status" value="1"/>
</dbReference>
<dbReference type="Pfam" id="PF00041">
    <property type="entry name" value="fn3"/>
    <property type="match status" value="1"/>
</dbReference>
<name>A0A7E4W6R8_PANRE</name>
<dbReference type="GO" id="GO:0004672">
    <property type="term" value="F:protein kinase activity"/>
    <property type="evidence" value="ECO:0007669"/>
    <property type="project" value="InterPro"/>
</dbReference>
<evidence type="ECO:0000256" key="2">
    <source>
        <dbReference type="ARBA" id="ARBA00022443"/>
    </source>
</evidence>
<reference evidence="8" key="1">
    <citation type="journal article" date="2013" name="Genetics">
        <title>The draft genome and transcriptome of Panagrellus redivivus are shaped by the harsh demands of a free-living lifestyle.</title>
        <authorList>
            <person name="Srinivasan J."/>
            <person name="Dillman A.R."/>
            <person name="Macchietto M.G."/>
            <person name="Heikkinen L."/>
            <person name="Lakso M."/>
            <person name="Fracchia K.M."/>
            <person name="Antoshechkin I."/>
            <person name="Mortazavi A."/>
            <person name="Wong G."/>
            <person name="Sternberg P.W."/>
        </authorList>
    </citation>
    <scope>NUCLEOTIDE SEQUENCE [LARGE SCALE GENOMIC DNA]</scope>
    <source>
        <strain evidence="8">MT8872</strain>
    </source>
</reference>
<feature type="domain" description="Fibronectin type-III" evidence="7">
    <location>
        <begin position="199"/>
        <end position="293"/>
    </location>
</feature>
<dbReference type="InterPro" id="IPR017441">
    <property type="entry name" value="Protein_kinase_ATP_BS"/>
</dbReference>
<dbReference type="CDD" id="cd00063">
    <property type="entry name" value="FN3"/>
    <property type="match status" value="1"/>
</dbReference>
<sequence length="635" mass="71377">MPGRVGRLSCDFNAVRNHHISAKEGDVVEIIDLDNGYAMIRRDDGKQGKIPNYFVEVMTDVSSDEETSKDVEMPEIMGSVSPIPEMATFKAVVPSEGTLFPGSLPYFIEELMGKSIRCGDTIELDAQIGSRHQFGMKWKYPDKGRETVVISAPSDNGHISLVMPNSTKHDSGHYTVSIANEFGKAVSSCWVIVVSQPSPPVELKFCVDPSKPRAIRLKWTPPHDKGGSRLLWYTVEYTKPEQSDYLEVIHGIKQCGIRISHLRHDVYTFRVFAFNEYFRSAPSESVTVDAKDLECMLEKAKLNEMSRKLGVQLIKASFAECFEVEHQIGRGRWSTCRQLRCKISGKTFAGKYLPLNDTELDKIGNEARTLARLRHPNVVGYFGTALCSEQVVLIMEKVPGLPILTFIIECGFLSEALMQKFTFDLLSALTYLHTKGIAHLGIKPEELLIETTPVKQPNLILIDFSSAEHFDGPDIMNTSHLSVWQGGSVEYLAPEQLAHRPTCKSDIWAVAVLLFVLATGVSPFEDPDGEDDVSRRRILEGEIAECSAKFREYKPDLLGFIAKAFVVEHKDRISATQAMSEPWISNPQSEELFMVDHIEDYCDKRRDRMRSSFLLHEQVKATTTQLFSYLPLVLA</sequence>
<organism evidence="8 9">
    <name type="scientific">Panagrellus redivivus</name>
    <name type="common">Microworm</name>
    <dbReference type="NCBI Taxonomy" id="6233"/>
    <lineage>
        <taxon>Eukaryota</taxon>
        <taxon>Metazoa</taxon>
        <taxon>Ecdysozoa</taxon>
        <taxon>Nematoda</taxon>
        <taxon>Chromadorea</taxon>
        <taxon>Rhabditida</taxon>
        <taxon>Tylenchina</taxon>
        <taxon>Panagrolaimomorpha</taxon>
        <taxon>Panagrolaimoidea</taxon>
        <taxon>Panagrolaimidae</taxon>
        <taxon>Panagrellus</taxon>
    </lineage>
</organism>
<protein>
    <submittedName>
        <fullName evidence="9">Protein kinase domain-containing protein</fullName>
    </submittedName>
</protein>
<keyword evidence="4" id="KW-0067">ATP-binding</keyword>
<dbReference type="InterPro" id="IPR013098">
    <property type="entry name" value="Ig_I-set"/>
</dbReference>
<dbReference type="Gene3D" id="2.60.40.10">
    <property type="entry name" value="Immunoglobulins"/>
    <property type="match status" value="2"/>
</dbReference>
<dbReference type="InterPro" id="IPR011009">
    <property type="entry name" value="Kinase-like_dom_sf"/>
</dbReference>
<proteinExistence type="inferred from homology"/>
<dbReference type="InterPro" id="IPR036116">
    <property type="entry name" value="FN3_sf"/>
</dbReference>
<accession>A0A7E4W6R8</accession>
<dbReference type="Pfam" id="PF07679">
    <property type="entry name" value="I-set"/>
    <property type="match status" value="1"/>
</dbReference>
<keyword evidence="8" id="KW-1185">Reference proteome</keyword>
<dbReference type="SMART" id="SM00060">
    <property type="entry name" value="FN3"/>
    <property type="match status" value="1"/>
</dbReference>
<comment type="similarity">
    <text evidence="1">Belongs to the protein kinase superfamily. CAMK Ser/Thr protein kinase family.</text>
</comment>
<dbReference type="SMART" id="SM00326">
    <property type="entry name" value="SH3"/>
    <property type="match status" value="1"/>
</dbReference>
<evidence type="ECO:0000313" key="9">
    <source>
        <dbReference type="WBParaSite" id="Pan_g7076.t2"/>
    </source>
</evidence>
<reference evidence="9" key="2">
    <citation type="submission" date="2020-10" db="UniProtKB">
        <authorList>
            <consortium name="WormBaseParasite"/>
        </authorList>
    </citation>
    <scope>IDENTIFICATION</scope>
</reference>
<dbReference type="AlphaFoldDB" id="A0A7E4W6R8"/>
<evidence type="ECO:0000259" key="5">
    <source>
        <dbReference type="PROSITE" id="PS50002"/>
    </source>
</evidence>
<dbReference type="PROSITE" id="PS50853">
    <property type="entry name" value="FN3"/>
    <property type="match status" value="1"/>
</dbReference>
<dbReference type="Gene3D" id="2.30.30.40">
    <property type="entry name" value="SH3 Domains"/>
    <property type="match status" value="1"/>
</dbReference>